<gene>
    <name evidence="4" type="ORF">ADIWIN_3442</name>
</gene>
<dbReference type="EMBL" id="ATMR01000176">
    <property type="protein sequence ID" value="EPR70795.1"/>
    <property type="molecule type" value="Genomic_DNA"/>
</dbReference>
<evidence type="ECO:0000256" key="2">
    <source>
        <dbReference type="ARBA" id="ARBA00022679"/>
    </source>
</evidence>
<dbReference type="Proteomes" id="UP000014962">
    <property type="component" value="Unassembled WGS sequence"/>
</dbReference>
<evidence type="ECO:0000313" key="5">
    <source>
        <dbReference type="Proteomes" id="UP000014962"/>
    </source>
</evidence>
<dbReference type="PATRIC" id="fig|641526.4.peg.3412"/>
<keyword evidence="1 4" id="KW-0489">Methyltransferase</keyword>
<comment type="caution">
    <text evidence="4">The sequence shown here is derived from an EMBL/GenBank/DDBJ whole genome shotgun (WGS) entry which is preliminary data.</text>
</comment>
<evidence type="ECO:0000259" key="3">
    <source>
        <dbReference type="Pfam" id="PF00588"/>
    </source>
</evidence>
<dbReference type="SUPFAM" id="SSF75217">
    <property type="entry name" value="alpha/beta knot"/>
    <property type="match status" value="1"/>
</dbReference>
<proteinExistence type="predicted"/>
<dbReference type="InterPro" id="IPR004441">
    <property type="entry name" value="rRNA_MeTrfase_TrmH"/>
</dbReference>
<organism evidence="4 5">
    <name type="scientific">Winogradskyella psychrotolerans RS-3</name>
    <dbReference type="NCBI Taxonomy" id="641526"/>
    <lineage>
        <taxon>Bacteria</taxon>
        <taxon>Pseudomonadati</taxon>
        <taxon>Bacteroidota</taxon>
        <taxon>Flavobacteriia</taxon>
        <taxon>Flavobacteriales</taxon>
        <taxon>Flavobacteriaceae</taxon>
        <taxon>Winogradskyella</taxon>
    </lineage>
</organism>
<dbReference type="PANTHER" id="PTHR46429:SF1">
    <property type="entry name" value="23S RRNA (GUANOSINE-2'-O-)-METHYLTRANSFERASE RLMB"/>
    <property type="match status" value="1"/>
</dbReference>
<dbReference type="STRING" id="641526.ADIWIN_3442"/>
<dbReference type="Pfam" id="PF00588">
    <property type="entry name" value="SpoU_methylase"/>
    <property type="match status" value="1"/>
</dbReference>
<dbReference type="InterPro" id="IPR029026">
    <property type="entry name" value="tRNA_m1G_MTases_N"/>
</dbReference>
<reference evidence="4 5" key="1">
    <citation type="journal article" date="2013" name="Genome Announc.">
        <title>Draft Genome Sequence of Winogradskyella psychrotolerans RS-3T, Isolated from the Marine Transect of Kongsfjorden, Ny-Alesund, Svalbard, Arctic Ocean.</title>
        <authorList>
            <person name="Kumar Pinnaka A."/>
            <person name="Ara S."/>
            <person name="Singh A."/>
            <person name="Shivaji S."/>
        </authorList>
    </citation>
    <scope>NUCLEOTIDE SEQUENCE [LARGE SCALE GENOMIC DNA]</scope>
    <source>
        <strain evidence="4 5">RS-3</strain>
    </source>
</reference>
<dbReference type="InterPro" id="IPR029028">
    <property type="entry name" value="Alpha/beta_knot_MTases"/>
</dbReference>
<dbReference type="eggNOG" id="COG0566">
    <property type="taxonomic scope" value="Bacteria"/>
</dbReference>
<evidence type="ECO:0000256" key="1">
    <source>
        <dbReference type="ARBA" id="ARBA00022603"/>
    </source>
</evidence>
<name>S7VKV7_9FLAO</name>
<dbReference type="GO" id="GO:0032259">
    <property type="term" value="P:methylation"/>
    <property type="evidence" value="ECO:0007669"/>
    <property type="project" value="UniProtKB-KW"/>
</dbReference>
<dbReference type="InterPro" id="IPR001537">
    <property type="entry name" value="SpoU_MeTrfase"/>
</dbReference>
<dbReference type="GO" id="GO:0003723">
    <property type="term" value="F:RNA binding"/>
    <property type="evidence" value="ECO:0007669"/>
    <property type="project" value="InterPro"/>
</dbReference>
<evidence type="ECO:0000313" key="4">
    <source>
        <dbReference type="EMBL" id="EPR70795.1"/>
    </source>
</evidence>
<keyword evidence="2 4" id="KW-0808">Transferase</keyword>
<dbReference type="AlphaFoldDB" id="S7VKV7"/>
<dbReference type="CDD" id="cd18082">
    <property type="entry name" value="SpoU-like_family"/>
    <property type="match status" value="1"/>
</dbReference>
<feature type="domain" description="tRNA/rRNA methyltransferase SpoU type" evidence="3">
    <location>
        <begin position="24"/>
        <end position="166"/>
    </location>
</feature>
<accession>S7VKV7</accession>
<dbReference type="PANTHER" id="PTHR46429">
    <property type="entry name" value="23S RRNA (GUANOSINE-2'-O-)-METHYLTRANSFERASE RLMB"/>
    <property type="match status" value="1"/>
</dbReference>
<protein>
    <submittedName>
        <fullName evidence="4">tRNA/rRNA methyltransferase</fullName>
    </submittedName>
</protein>
<keyword evidence="5" id="KW-1185">Reference proteome</keyword>
<dbReference type="GO" id="GO:0008173">
    <property type="term" value="F:RNA methyltransferase activity"/>
    <property type="evidence" value="ECO:0007669"/>
    <property type="project" value="InterPro"/>
</dbReference>
<dbReference type="Gene3D" id="3.40.1280.10">
    <property type="match status" value="1"/>
</dbReference>
<sequence>MLLSSNFMQLNHYNSNFKKQIFPITVICDNVTNAPNIGSLFRIADAFGIEKLIFCGVDIPLGKRMTKTSRSTEKYVNHSLEDNIETQIKTLKANNYYLIALEISENSQPITEFKLQTSQPIALILGDENFGVSEAILEQVDAIVHINMFGNNSSMNVVQATSIALYEITKQLNAV</sequence>
<dbReference type="GO" id="GO:0005829">
    <property type="term" value="C:cytosol"/>
    <property type="evidence" value="ECO:0007669"/>
    <property type="project" value="TreeGrafter"/>
</dbReference>
<dbReference type="GO" id="GO:0006396">
    <property type="term" value="P:RNA processing"/>
    <property type="evidence" value="ECO:0007669"/>
    <property type="project" value="InterPro"/>
</dbReference>